<sequence length="191" mass="20368">MKESLYKSAMDHVKTSEDFNEATYKKLSAEMDKAARTNLISPEERVTMKQQTAMKRKVTGWTVGIAACAVLTLGIVAVTQNQGSPAAPAPTTNSPAATTKPPIMGKVAVNIEGVISEVSADGKSFKVGDLWVSVTDQTQFGSQEPTAVKPSEELLSKEFKVGHIVSGFTSQDVSTGKVTADVIYTNMAPQQ</sequence>
<dbReference type="EMBL" id="CP048209">
    <property type="protein sequence ID" value="QHT59379.1"/>
    <property type="molecule type" value="Genomic_DNA"/>
</dbReference>
<evidence type="ECO:0000313" key="3">
    <source>
        <dbReference type="Proteomes" id="UP000476064"/>
    </source>
</evidence>
<keyword evidence="1" id="KW-1133">Transmembrane helix</keyword>
<evidence type="ECO:0008006" key="4">
    <source>
        <dbReference type="Google" id="ProtNLM"/>
    </source>
</evidence>
<evidence type="ECO:0000256" key="1">
    <source>
        <dbReference type="SAM" id="Phobius"/>
    </source>
</evidence>
<keyword evidence="3" id="KW-1185">Reference proteome</keyword>
<gene>
    <name evidence="2" type="ORF">GXP70_04945</name>
</gene>
<keyword evidence="1" id="KW-0472">Membrane</keyword>
<proteinExistence type="predicted"/>
<dbReference type="AlphaFoldDB" id="A0A6C0FWP6"/>
<dbReference type="Proteomes" id="UP000476064">
    <property type="component" value="Chromosome"/>
</dbReference>
<keyword evidence="1" id="KW-0812">Transmembrane</keyword>
<accession>A0A6C0FWP6</accession>
<protein>
    <recommendedName>
        <fullName evidence="4">DUF5666 domain-containing protein</fullName>
    </recommendedName>
</protein>
<reference evidence="2 3" key="1">
    <citation type="submission" date="2020-01" db="EMBL/GenBank/DDBJ databases">
        <title>Paenibacillus sp. nov., isolated from tomato rhizosphere.</title>
        <authorList>
            <person name="Weon H.-Y."/>
            <person name="Lee S.A."/>
        </authorList>
    </citation>
    <scope>NUCLEOTIDE SEQUENCE [LARGE SCALE GENOMIC DNA]</scope>
    <source>
        <strain evidence="2 3">12200R-189</strain>
    </source>
</reference>
<dbReference type="RefSeq" id="WP_162355445.1">
    <property type="nucleotide sequence ID" value="NZ_CP048209.1"/>
</dbReference>
<evidence type="ECO:0000313" key="2">
    <source>
        <dbReference type="EMBL" id="QHT59379.1"/>
    </source>
</evidence>
<name>A0A6C0FWP6_9BACL</name>
<dbReference type="KEGG" id="plyc:GXP70_04945"/>
<organism evidence="2 3">
    <name type="scientific">Paenibacillus lycopersici</name>
    <dbReference type="NCBI Taxonomy" id="2704462"/>
    <lineage>
        <taxon>Bacteria</taxon>
        <taxon>Bacillati</taxon>
        <taxon>Bacillota</taxon>
        <taxon>Bacilli</taxon>
        <taxon>Bacillales</taxon>
        <taxon>Paenibacillaceae</taxon>
        <taxon>Paenibacillus</taxon>
    </lineage>
</organism>
<feature type="transmembrane region" description="Helical" evidence="1">
    <location>
        <begin position="58"/>
        <end position="78"/>
    </location>
</feature>